<gene>
    <name evidence="1" type="ORF">B296_00057098</name>
</gene>
<proteinExistence type="predicted"/>
<organism evidence="1 2">
    <name type="scientific">Ensete ventricosum</name>
    <name type="common">Abyssinian banana</name>
    <name type="synonym">Musa ensete</name>
    <dbReference type="NCBI Taxonomy" id="4639"/>
    <lineage>
        <taxon>Eukaryota</taxon>
        <taxon>Viridiplantae</taxon>
        <taxon>Streptophyta</taxon>
        <taxon>Embryophyta</taxon>
        <taxon>Tracheophyta</taxon>
        <taxon>Spermatophyta</taxon>
        <taxon>Magnoliopsida</taxon>
        <taxon>Liliopsida</taxon>
        <taxon>Zingiberales</taxon>
        <taxon>Musaceae</taxon>
        <taxon>Ensete</taxon>
    </lineage>
</organism>
<accession>A0A426XSP8</accession>
<dbReference type="EMBL" id="AMZH03017821">
    <property type="protein sequence ID" value="RRT42474.1"/>
    <property type="molecule type" value="Genomic_DNA"/>
</dbReference>
<reference evidence="1 2" key="1">
    <citation type="journal article" date="2014" name="Agronomy (Basel)">
        <title>A Draft Genome Sequence for Ensete ventricosum, the Drought-Tolerant Tree Against Hunger.</title>
        <authorList>
            <person name="Harrison J."/>
            <person name="Moore K.A."/>
            <person name="Paszkiewicz K."/>
            <person name="Jones T."/>
            <person name="Grant M."/>
            <person name="Ambacheew D."/>
            <person name="Muzemil S."/>
            <person name="Studholme D.J."/>
        </authorList>
    </citation>
    <scope>NUCLEOTIDE SEQUENCE [LARGE SCALE GENOMIC DNA]</scope>
</reference>
<name>A0A426XSP8_ENSVE</name>
<evidence type="ECO:0000313" key="2">
    <source>
        <dbReference type="Proteomes" id="UP000287651"/>
    </source>
</evidence>
<protein>
    <submittedName>
        <fullName evidence="1">Uncharacterized protein</fullName>
    </submittedName>
</protein>
<dbReference type="AlphaFoldDB" id="A0A426XSP8"/>
<dbReference type="Proteomes" id="UP000287651">
    <property type="component" value="Unassembled WGS sequence"/>
</dbReference>
<sequence>MLHVARSVRLDIVPCVAVDATLFPAISNDLGSWCRLVRSRAMCMARRHIVCYYWCDDISHDLSSSYGSRSRHRLGYRAMG</sequence>
<comment type="caution">
    <text evidence="1">The sequence shown here is derived from an EMBL/GenBank/DDBJ whole genome shotgun (WGS) entry which is preliminary data.</text>
</comment>
<evidence type="ECO:0000313" key="1">
    <source>
        <dbReference type="EMBL" id="RRT42474.1"/>
    </source>
</evidence>